<dbReference type="AlphaFoldDB" id="A0A975GPU0"/>
<evidence type="ECO:0000313" key="2">
    <source>
        <dbReference type="Proteomes" id="UP000663722"/>
    </source>
</evidence>
<sequence>MQKGRFASRNLSAAHDAKRLEGIPTQSVGTRKFAVRPLLSDRTNTNFRIKILNT</sequence>
<name>A0A975GPU0_9BACT</name>
<dbReference type="KEGG" id="dmm:dnm_052520"/>
<keyword evidence="2" id="KW-1185">Reference proteome</keyword>
<dbReference type="Proteomes" id="UP000663722">
    <property type="component" value="Chromosome"/>
</dbReference>
<protein>
    <submittedName>
        <fullName evidence="1">Uncharacterized protein</fullName>
    </submittedName>
</protein>
<organism evidence="1 2">
    <name type="scientific">Desulfonema magnum</name>
    <dbReference type="NCBI Taxonomy" id="45655"/>
    <lineage>
        <taxon>Bacteria</taxon>
        <taxon>Pseudomonadati</taxon>
        <taxon>Thermodesulfobacteriota</taxon>
        <taxon>Desulfobacteria</taxon>
        <taxon>Desulfobacterales</taxon>
        <taxon>Desulfococcaceae</taxon>
        <taxon>Desulfonema</taxon>
    </lineage>
</organism>
<gene>
    <name evidence="1" type="ORF">dnm_052520</name>
</gene>
<dbReference type="RefSeq" id="WP_207677940.1">
    <property type="nucleotide sequence ID" value="NZ_CP061800.1"/>
</dbReference>
<reference evidence="1" key="1">
    <citation type="journal article" date="2021" name="Microb. Physiol.">
        <title>Proteogenomic Insights into the Physiology of Marine, Sulfate-Reducing, Filamentous Desulfonema limicola and Desulfonema magnum.</title>
        <authorList>
            <person name="Schnaars V."/>
            <person name="Wohlbrand L."/>
            <person name="Scheve S."/>
            <person name="Hinrichs C."/>
            <person name="Reinhardt R."/>
            <person name="Rabus R."/>
        </authorList>
    </citation>
    <scope>NUCLEOTIDE SEQUENCE</scope>
    <source>
        <strain evidence="1">4be13</strain>
    </source>
</reference>
<evidence type="ECO:0000313" key="1">
    <source>
        <dbReference type="EMBL" id="QTA89202.1"/>
    </source>
</evidence>
<dbReference type="EMBL" id="CP061800">
    <property type="protein sequence ID" value="QTA89202.1"/>
    <property type="molecule type" value="Genomic_DNA"/>
</dbReference>
<proteinExistence type="predicted"/>
<accession>A0A975GPU0</accession>